<name>R0IZP2_EXST2</name>
<dbReference type="PANTHER" id="PTHR43433">
    <property type="entry name" value="HYDROLASE, ALPHA/BETA FOLD FAMILY PROTEIN"/>
    <property type="match status" value="1"/>
</dbReference>
<dbReference type="SUPFAM" id="SSF53474">
    <property type="entry name" value="alpha/beta-Hydrolases"/>
    <property type="match status" value="1"/>
</dbReference>
<dbReference type="Pfam" id="PF00561">
    <property type="entry name" value="Abhydrolase_1"/>
    <property type="match status" value="1"/>
</dbReference>
<feature type="compositionally biased region" description="Low complexity" evidence="5">
    <location>
        <begin position="120"/>
        <end position="140"/>
    </location>
</feature>
<evidence type="ECO:0000259" key="6">
    <source>
        <dbReference type="Pfam" id="PF00561"/>
    </source>
</evidence>
<evidence type="ECO:0000256" key="5">
    <source>
        <dbReference type="SAM" id="MobiDB-lite"/>
    </source>
</evidence>
<comment type="similarity">
    <text evidence="2">Belongs to the AB hydrolase superfamily. AKT2 hydrolase family.</text>
</comment>
<evidence type="ECO:0000313" key="8">
    <source>
        <dbReference type="Proteomes" id="UP000016935"/>
    </source>
</evidence>
<feature type="domain" description="AB hydrolase-1" evidence="6">
    <location>
        <begin position="150"/>
        <end position="236"/>
    </location>
</feature>
<evidence type="ECO:0000256" key="1">
    <source>
        <dbReference type="ARBA" id="ARBA00004275"/>
    </source>
</evidence>
<keyword evidence="3" id="KW-0843">Virulence</keyword>
<dbReference type="EMBL" id="KB908493">
    <property type="protein sequence ID" value="EOA90011.1"/>
    <property type="molecule type" value="Genomic_DNA"/>
</dbReference>
<comment type="subcellular location">
    <subcellularLocation>
        <location evidence="1">Peroxisome</location>
    </subcellularLocation>
</comment>
<dbReference type="HOGENOM" id="CLU_540971_0_0_1"/>
<feature type="compositionally biased region" description="Basic and acidic residues" evidence="5">
    <location>
        <begin position="44"/>
        <end position="69"/>
    </location>
</feature>
<dbReference type="GO" id="GO:0005777">
    <property type="term" value="C:peroxisome"/>
    <property type="evidence" value="ECO:0007669"/>
    <property type="project" value="UniProtKB-SubCell"/>
</dbReference>
<dbReference type="RefSeq" id="XP_008021865.1">
    <property type="nucleotide sequence ID" value="XM_008023674.1"/>
</dbReference>
<evidence type="ECO:0000256" key="4">
    <source>
        <dbReference type="ARBA" id="ARBA00023140"/>
    </source>
</evidence>
<dbReference type="STRING" id="671987.R0IZP2"/>
<feature type="region of interest" description="Disordered" evidence="5">
    <location>
        <begin position="111"/>
        <end position="145"/>
    </location>
</feature>
<accession>R0IZP2</accession>
<reference evidence="7 8" key="1">
    <citation type="journal article" date="2012" name="PLoS Pathog.">
        <title>Diverse lifestyles and strategies of plant pathogenesis encoded in the genomes of eighteen Dothideomycetes fungi.</title>
        <authorList>
            <person name="Ohm R.A."/>
            <person name="Feau N."/>
            <person name="Henrissat B."/>
            <person name="Schoch C.L."/>
            <person name="Horwitz B.A."/>
            <person name="Barry K.W."/>
            <person name="Condon B.J."/>
            <person name="Copeland A.C."/>
            <person name="Dhillon B."/>
            <person name="Glaser F."/>
            <person name="Hesse C.N."/>
            <person name="Kosti I."/>
            <person name="LaButti K."/>
            <person name="Lindquist E.A."/>
            <person name="Lucas S."/>
            <person name="Salamov A.A."/>
            <person name="Bradshaw R.E."/>
            <person name="Ciuffetti L."/>
            <person name="Hamelin R.C."/>
            <person name="Kema G.H.J."/>
            <person name="Lawrence C."/>
            <person name="Scott J.A."/>
            <person name="Spatafora J.W."/>
            <person name="Turgeon B.G."/>
            <person name="de Wit P.J.G.M."/>
            <person name="Zhong S."/>
            <person name="Goodwin S.B."/>
            <person name="Grigoriev I.V."/>
        </authorList>
    </citation>
    <scope>NUCLEOTIDE SEQUENCE [LARGE SCALE GENOMIC DNA]</scope>
    <source>
        <strain evidence="8">28A</strain>
    </source>
</reference>
<dbReference type="AlphaFoldDB" id="R0IZP2"/>
<organism evidence="7 8">
    <name type="scientific">Exserohilum turcicum (strain 28A)</name>
    <name type="common">Northern leaf blight fungus</name>
    <name type="synonym">Setosphaeria turcica</name>
    <dbReference type="NCBI Taxonomy" id="671987"/>
    <lineage>
        <taxon>Eukaryota</taxon>
        <taxon>Fungi</taxon>
        <taxon>Dikarya</taxon>
        <taxon>Ascomycota</taxon>
        <taxon>Pezizomycotina</taxon>
        <taxon>Dothideomycetes</taxon>
        <taxon>Pleosporomycetidae</taxon>
        <taxon>Pleosporales</taxon>
        <taxon>Pleosporineae</taxon>
        <taxon>Pleosporaceae</taxon>
        <taxon>Exserohilum</taxon>
    </lineage>
</organism>
<dbReference type="InterPro" id="IPR000073">
    <property type="entry name" value="AB_hydrolase_1"/>
</dbReference>
<evidence type="ECO:0000313" key="7">
    <source>
        <dbReference type="EMBL" id="EOA90011.1"/>
    </source>
</evidence>
<evidence type="ECO:0000256" key="3">
    <source>
        <dbReference type="ARBA" id="ARBA00023026"/>
    </source>
</evidence>
<dbReference type="OrthoDB" id="19657at2759"/>
<dbReference type="Gene3D" id="3.40.50.1820">
    <property type="entry name" value="alpha/beta hydrolase"/>
    <property type="match status" value="1"/>
</dbReference>
<reference evidence="7 8" key="2">
    <citation type="journal article" date="2013" name="PLoS Genet.">
        <title>Comparative genome structure, secondary metabolite, and effector coding capacity across Cochliobolus pathogens.</title>
        <authorList>
            <person name="Condon B.J."/>
            <person name="Leng Y."/>
            <person name="Wu D."/>
            <person name="Bushley K.E."/>
            <person name="Ohm R.A."/>
            <person name="Otillar R."/>
            <person name="Martin J."/>
            <person name="Schackwitz W."/>
            <person name="Grimwood J."/>
            <person name="MohdZainudin N."/>
            <person name="Xue C."/>
            <person name="Wang R."/>
            <person name="Manning V.A."/>
            <person name="Dhillon B."/>
            <person name="Tu Z.J."/>
            <person name="Steffenson B.J."/>
            <person name="Salamov A."/>
            <person name="Sun H."/>
            <person name="Lowry S."/>
            <person name="LaButti K."/>
            <person name="Han J."/>
            <person name="Copeland A."/>
            <person name="Lindquist E."/>
            <person name="Barry K."/>
            <person name="Schmutz J."/>
            <person name="Baker S.E."/>
            <person name="Ciuffetti L.M."/>
            <person name="Grigoriev I.V."/>
            <person name="Zhong S."/>
            <person name="Turgeon B.G."/>
        </authorList>
    </citation>
    <scope>NUCLEOTIDE SEQUENCE [LARGE SCALE GENOMIC DNA]</scope>
    <source>
        <strain evidence="8">28A</strain>
    </source>
</reference>
<keyword evidence="4" id="KW-0576">Peroxisome</keyword>
<dbReference type="eggNOG" id="KOG4178">
    <property type="taxonomic scope" value="Eukaryota"/>
</dbReference>
<feature type="region of interest" description="Disordered" evidence="5">
    <location>
        <begin position="24"/>
        <end position="78"/>
    </location>
</feature>
<sequence length="504" mass="55837">MTERLHARVDVVVLVDRWNGSRGANSAALWGGRRADEGEDEGEEGKWARARERGSERVRRVSESEREDPPLPLPLPARLDSTATKWALPTSSYTTTTTTTTTPPLLLLPLPPPPPPPPATATQPLSHSPTITSTTTSASSPKQVPRHRVGLGGMKSAWQRQTKDFAHTKADDYSSLVIDNRGVGDSDKPACRYSTSDMAKDVIEVIDHVGWTAKRELHIIGISMGGMIAQELVSLNHSAGLIHCTICSVLPPAHAGCTPIPSSCNLTRRPADPACSSYRHVMPFKAMLIPDRICTLSLVSTAAHIFRTTGFVENLWNRANLLMPKDIDQQIAAVKRNLYTQQWLDAPDSLEPVVEPFPSNGDRFGAMECRKREQPDLFPRVGFLAQAIAANWHYKSPEDLHHMAKAVGKQRIMVVHGTSDRMLTFPLGVVLWRGLEKGEGVTGKENWLGIEQEDDVWQQGEIEKRFIKGQGHVIPIEMRQEFNSWIEGLVERGIKLNEHEDLTG</sequence>
<dbReference type="Proteomes" id="UP000016935">
    <property type="component" value="Unassembled WGS sequence"/>
</dbReference>
<dbReference type="InterPro" id="IPR029058">
    <property type="entry name" value="AB_hydrolase_fold"/>
</dbReference>
<protein>
    <recommendedName>
        <fullName evidence="6">AB hydrolase-1 domain-containing protein</fullName>
    </recommendedName>
</protein>
<dbReference type="PANTHER" id="PTHR43433:SF5">
    <property type="entry name" value="AB HYDROLASE-1 DOMAIN-CONTAINING PROTEIN"/>
    <property type="match status" value="1"/>
</dbReference>
<keyword evidence="8" id="KW-1185">Reference proteome</keyword>
<gene>
    <name evidence="7" type="ORF">SETTUDRAFT_36675</name>
</gene>
<dbReference type="InterPro" id="IPR050471">
    <property type="entry name" value="AB_hydrolase"/>
</dbReference>
<dbReference type="GeneID" id="19404170"/>
<proteinExistence type="inferred from homology"/>
<evidence type="ECO:0000256" key="2">
    <source>
        <dbReference type="ARBA" id="ARBA00005668"/>
    </source>
</evidence>